<dbReference type="AlphaFoldDB" id="A0A067NHC7"/>
<proteinExistence type="predicted"/>
<evidence type="ECO:0000256" key="1">
    <source>
        <dbReference type="SAM" id="MobiDB-lite"/>
    </source>
</evidence>
<gene>
    <name evidence="2" type="ORF">PLEOSDRAFT_162787</name>
</gene>
<dbReference type="CDD" id="cd21037">
    <property type="entry name" value="MLKL_NTD"/>
    <property type="match status" value="1"/>
</dbReference>
<organism evidence="2 3">
    <name type="scientific">Pleurotus ostreatus (strain PC15)</name>
    <name type="common">Oyster mushroom</name>
    <dbReference type="NCBI Taxonomy" id="1137138"/>
    <lineage>
        <taxon>Eukaryota</taxon>
        <taxon>Fungi</taxon>
        <taxon>Dikarya</taxon>
        <taxon>Basidiomycota</taxon>
        <taxon>Agaricomycotina</taxon>
        <taxon>Agaricomycetes</taxon>
        <taxon>Agaricomycetidae</taxon>
        <taxon>Agaricales</taxon>
        <taxon>Pleurotineae</taxon>
        <taxon>Pleurotaceae</taxon>
        <taxon>Pleurotus</taxon>
    </lineage>
</organism>
<accession>A0A067NHC7</accession>
<evidence type="ECO:0000313" key="2">
    <source>
        <dbReference type="EMBL" id="KDQ23186.1"/>
    </source>
</evidence>
<protein>
    <submittedName>
        <fullName evidence="2">Uncharacterized protein</fullName>
    </submittedName>
</protein>
<reference evidence="3" key="1">
    <citation type="journal article" date="2014" name="Proc. Natl. Acad. Sci. U.S.A.">
        <title>Extensive sampling of basidiomycete genomes demonstrates inadequacy of the white-rot/brown-rot paradigm for wood decay fungi.</title>
        <authorList>
            <person name="Riley R."/>
            <person name="Salamov A.A."/>
            <person name="Brown D.W."/>
            <person name="Nagy L.G."/>
            <person name="Floudas D."/>
            <person name="Held B.W."/>
            <person name="Levasseur A."/>
            <person name="Lombard V."/>
            <person name="Morin E."/>
            <person name="Otillar R."/>
            <person name="Lindquist E.A."/>
            <person name="Sun H."/>
            <person name="LaButti K.M."/>
            <person name="Schmutz J."/>
            <person name="Jabbour D."/>
            <person name="Luo H."/>
            <person name="Baker S.E."/>
            <person name="Pisabarro A.G."/>
            <person name="Walton J.D."/>
            <person name="Blanchette R.A."/>
            <person name="Henrissat B."/>
            <person name="Martin F."/>
            <person name="Cullen D."/>
            <person name="Hibbett D.S."/>
            <person name="Grigoriev I.V."/>
        </authorList>
    </citation>
    <scope>NUCLEOTIDE SEQUENCE [LARGE SCALE GENOMIC DNA]</scope>
    <source>
        <strain evidence="3">PC15</strain>
    </source>
</reference>
<evidence type="ECO:0000313" key="3">
    <source>
        <dbReference type="Proteomes" id="UP000027073"/>
    </source>
</evidence>
<name>A0A067NHC7_PLEO1</name>
<feature type="region of interest" description="Disordered" evidence="1">
    <location>
        <begin position="285"/>
        <end position="309"/>
    </location>
</feature>
<dbReference type="HOGENOM" id="CLU_821641_0_0_1"/>
<dbReference type="STRING" id="1137138.A0A067NHC7"/>
<dbReference type="Proteomes" id="UP000027073">
    <property type="component" value="Unassembled WGS sequence"/>
</dbReference>
<sequence length="338" mass="36444">MEECRTPPERSSSLDSFLDVSEVVLTALKDISAVSPVPFLGDAAKLSLVILKTVQAVRKNKALWTGLAVDIARLVAVVAAKLDDTASCNLDSDTLDQIKQLNRVLQGIEDAVRRMVARNIFTRIMGSRGDAAKVQKYRRSLDLAIDIFGVRAALTNAENMNRIRLAQQRLIAGQEGMHSKQDELLSNQRMATALLRKIDTSISTQAGSLAFPPPSVMSICPEHATSASPTHSATPSSPLKGFPHVVPEDANITVIAGDKIVNNINSVTHNSHSHRVKTINTTNSHNTYKTARSGGTGTGQANPSAEGPLSSCRLTGSDVLRPLWFFDFDLLHSGGIVF</sequence>
<dbReference type="OrthoDB" id="192148at2759"/>
<dbReference type="GO" id="GO:0007166">
    <property type="term" value="P:cell surface receptor signaling pathway"/>
    <property type="evidence" value="ECO:0007669"/>
    <property type="project" value="InterPro"/>
</dbReference>
<dbReference type="InterPro" id="IPR036537">
    <property type="entry name" value="Adaptor_Cbl_N_dom_sf"/>
</dbReference>
<dbReference type="InterPro" id="IPR059179">
    <property type="entry name" value="MLKL-like_MCAfunc"/>
</dbReference>
<dbReference type="VEuPathDB" id="FungiDB:PLEOSDRAFT_162787"/>
<dbReference type="EMBL" id="KL198013">
    <property type="protein sequence ID" value="KDQ23186.1"/>
    <property type="molecule type" value="Genomic_DNA"/>
</dbReference>
<dbReference type="InParanoid" id="A0A067NHC7"/>
<dbReference type="Gene3D" id="1.20.930.20">
    <property type="entry name" value="Adaptor protein Cbl, N-terminal domain"/>
    <property type="match status" value="1"/>
</dbReference>